<dbReference type="CDD" id="cd17536">
    <property type="entry name" value="REC_YesN-like"/>
    <property type="match status" value="1"/>
</dbReference>
<evidence type="ECO:0000256" key="4">
    <source>
        <dbReference type="ARBA" id="ARBA00023012"/>
    </source>
</evidence>
<dbReference type="InterPro" id="IPR018060">
    <property type="entry name" value="HTH_AraC"/>
</dbReference>
<evidence type="ECO:0000256" key="3">
    <source>
        <dbReference type="ARBA" id="ARBA00022553"/>
    </source>
</evidence>
<dbReference type="Proteomes" id="UP001589818">
    <property type="component" value="Unassembled WGS sequence"/>
</dbReference>
<dbReference type="InterPro" id="IPR051552">
    <property type="entry name" value="HptR"/>
</dbReference>
<feature type="domain" description="Response regulatory" evidence="10">
    <location>
        <begin position="3"/>
        <end position="120"/>
    </location>
</feature>
<dbReference type="InterPro" id="IPR011006">
    <property type="entry name" value="CheY-like_superfamily"/>
</dbReference>
<keyword evidence="5" id="KW-0805">Transcription regulation</keyword>
<feature type="modified residue" description="4-aspartylphosphate" evidence="8">
    <location>
        <position position="55"/>
    </location>
</feature>
<keyword evidence="12" id="KW-1185">Reference proteome</keyword>
<dbReference type="SMART" id="SM00342">
    <property type="entry name" value="HTH_ARAC"/>
    <property type="match status" value="1"/>
</dbReference>
<dbReference type="PANTHER" id="PTHR42713">
    <property type="entry name" value="HISTIDINE KINASE-RELATED"/>
    <property type="match status" value="1"/>
</dbReference>
<dbReference type="PROSITE" id="PS50110">
    <property type="entry name" value="RESPONSE_REGULATORY"/>
    <property type="match status" value="1"/>
</dbReference>
<proteinExistence type="predicted"/>
<organism evidence="11 12">
    <name type="scientific">Paenibacillus mendelii</name>
    <dbReference type="NCBI Taxonomy" id="206163"/>
    <lineage>
        <taxon>Bacteria</taxon>
        <taxon>Bacillati</taxon>
        <taxon>Bacillota</taxon>
        <taxon>Bacilli</taxon>
        <taxon>Bacillales</taxon>
        <taxon>Paenibacillaceae</taxon>
        <taxon>Paenibacillus</taxon>
    </lineage>
</organism>
<dbReference type="SMART" id="SM00448">
    <property type="entry name" value="REC"/>
    <property type="match status" value="1"/>
</dbReference>
<keyword evidence="3 8" id="KW-0597">Phosphoprotein</keyword>
<dbReference type="InterPro" id="IPR009057">
    <property type="entry name" value="Homeodomain-like_sf"/>
</dbReference>
<dbReference type="InterPro" id="IPR001789">
    <property type="entry name" value="Sig_transdc_resp-reg_receiver"/>
</dbReference>
<dbReference type="Pfam" id="PF17853">
    <property type="entry name" value="GGDEF_2"/>
    <property type="match status" value="1"/>
</dbReference>
<dbReference type="EMBL" id="JBHLVF010000034">
    <property type="protein sequence ID" value="MFC0393514.1"/>
    <property type="molecule type" value="Genomic_DNA"/>
</dbReference>
<dbReference type="SUPFAM" id="SSF46689">
    <property type="entry name" value="Homeodomain-like"/>
    <property type="match status" value="2"/>
</dbReference>
<dbReference type="Gene3D" id="1.10.10.60">
    <property type="entry name" value="Homeodomain-like"/>
    <property type="match status" value="2"/>
</dbReference>
<dbReference type="Pfam" id="PF12833">
    <property type="entry name" value="HTH_18"/>
    <property type="match status" value="1"/>
</dbReference>
<name>A0ABV6JC79_9BACL</name>
<keyword evidence="6" id="KW-0238">DNA-binding</keyword>
<evidence type="ECO:0000259" key="10">
    <source>
        <dbReference type="PROSITE" id="PS50110"/>
    </source>
</evidence>
<keyword evidence="2" id="KW-0963">Cytoplasm</keyword>
<dbReference type="Gene3D" id="3.40.50.2300">
    <property type="match status" value="1"/>
</dbReference>
<dbReference type="RefSeq" id="WP_204821718.1">
    <property type="nucleotide sequence ID" value="NZ_JANHOF010000008.1"/>
</dbReference>
<evidence type="ECO:0000256" key="1">
    <source>
        <dbReference type="ARBA" id="ARBA00004496"/>
    </source>
</evidence>
<gene>
    <name evidence="11" type="ORF">ACFFJ8_19345</name>
</gene>
<evidence type="ECO:0000313" key="11">
    <source>
        <dbReference type="EMBL" id="MFC0393514.1"/>
    </source>
</evidence>
<accession>A0ABV6JC79</accession>
<reference evidence="11 12" key="1">
    <citation type="submission" date="2024-09" db="EMBL/GenBank/DDBJ databases">
        <authorList>
            <person name="Sun Q."/>
            <person name="Mori K."/>
        </authorList>
    </citation>
    <scope>NUCLEOTIDE SEQUENCE [LARGE SCALE GENOMIC DNA]</scope>
    <source>
        <strain evidence="11 12">CCM 4839</strain>
    </source>
</reference>
<keyword evidence="7" id="KW-0804">Transcription</keyword>
<protein>
    <submittedName>
        <fullName evidence="11">Response regulator</fullName>
    </submittedName>
</protein>
<sequence length="537" mass="61679">MYKLILVDDSERVRKGLQASVNWSEHRIEIAGEAEDGEAALELIAQVKPDLILTDVVMPHMTGLELIGRALEIVPLAKVILLSGYDQFDYVQSAIRSGAFDYLLKPTKVEELLAVVNKAKQSMEQERGQIKGIVELKQQLHESIPVLKERHLRHLLDGRVPLSEIREKYGYLKLSIGDNRCVCLVLELDEDQVLTQHDRDDDRQLVKFACRNITEELFKDKFHTEMIENSDSQLVMIVSGRDPQDLEHDIERLLVLLRKMRAYILNYYKMRVSIGIGNVYESPEWIVPSYKEAAEAMKYRLYAGDEGFIFYREISSFRMQEATVYPYELEKKLCLALKAGDKEEATAGAKEFLQAIVGGQSPDPEQLRNICCQLVYTMLRMLVEWNISDGRVVDFTALDGQMRKWTTTRQAESWLIHYVEELSDMIAIKMQQRSTSMVQKAIAFMEQQYARDLSLHEVADAVHLTPNYLANLFKLRTGETILNVLSGIRMDKAKELLRNTDMKTYEIARAVGFADAKYFGQVFKKVVGATPQDYKRQ</sequence>
<dbReference type="InterPro" id="IPR041522">
    <property type="entry name" value="CdaR_GGDEF"/>
</dbReference>
<keyword evidence="4" id="KW-0902">Two-component regulatory system</keyword>
<evidence type="ECO:0000313" key="12">
    <source>
        <dbReference type="Proteomes" id="UP001589818"/>
    </source>
</evidence>
<evidence type="ECO:0000256" key="5">
    <source>
        <dbReference type="ARBA" id="ARBA00023015"/>
    </source>
</evidence>
<dbReference type="PROSITE" id="PS01124">
    <property type="entry name" value="HTH_ARAC_FAMILY_2"/>
    <property type="match status" value="1"/>
</dbReference>
<evidence type="ECO:0000259" key="9">
    <source>
        <dbReference type="PROSITE" id="PS01124"/>
    </source>
</evidence>
<evidence type="ECO:0000256" key="6">
    <source>
        <dbReference type="ARBA" id="ARBA00023125"/>
    </source>
</evidence>
<feature type="domain" description="HTH araC/xylS-type" evidence="9">
    <location>
        <begin position="439"/>
        <end position="537"/>
    </location>
</feature>
<comment type="subcellular location">
    <subcellularLocation>
        <location evidence="1">Cytoplasm</location>
    </subcellularLocation>
</comment>
<evidence type="ECO:0000256" key="2">
    <source>
        <dbReference type="ARBA" id="ARBA00022490"/>
    </source>
</evidence>
<comment type="caution">
    <text evidence="11">The sequence shown here is derived from an EMBL/GenBank/DDBJ whole genome shotgun (WGS) entry which is preliminary data.</text>
</comment>
<dbReference type="InterPro" id="IPR020449">
    <property type="entry name" value="Tscrpt_reg_AraC-type_HTH"/>
</dbReference>
<dbReference type="SUPFAM" id="SSF52172">
    <property type="entry name" value="CheY-like"/>
    <property type="match status" value="1"/>
</dbReference>
<dbReference type="Pfam" id="PF00072">
    <property type="entry name" value="Response_reg"/>
    <property type="match status" value="1"/>
</dbReference>
<dbReference type="PANTHER" id="PTHR42713:SF3">
    <property type="entry name" value="TRANSCRIPTIONAL REGULATORY PROTEIN HPTR"/>
    <property type="match status" value="1"/>
</dbReference>
<evidence type="ECO:0000256" key="8">
    <source>
        <dbReference type="PROSITE-ProRule" id="PRU00169"/>
    </source>
</evidence>
<evidence type="ECO:0000256" key="7">
    <source>
        <dbReference type="ARBA" id="ARBA00023163"/>
    </source>
</evidence>
<dbReference type="PRINTS" id="PR00032">
    <property type="entry name" value="HTHARAC"/>
</dbReference>